<accession>A0ABV7EW51</accession>
<dbReference type="InterPro" id="IPR050301">
    <property type="entry name" value="NTE"/>
</dbReference>
<evidence type="ECO:0000259" key="5">
    <source>
        <dbReference type="PROSITE" id="PS51635"/>
    </source>
</evidence>
<feature type="domain" description="PNPLA" evidence="5">
    <location>
        <begin position="11"/>
        <end position="180"/>
    </location>
</feature>
<evidence type="ECO:0000256" key="1">
    <source>
        <dbReference type="ARBA" id="ARBA00022801"/>
    </source>
</evidence>
<evidence type="ECO:0000313" key="6">
    <source>
        <dbReference type="EMBL" id="MFC3106959.1"/>
    </source>
</evidence>
<feature type="active site" description="Nucleophile" evidence="4">
    <location>
        <position position="44"/>
    </location>
</feature>
<feature type="short sequence motif" description="GXSXG" evidence="4">
    <location>
        <begin position="42"/>
        <end position="46"/>
    </location>
</feature>
<sequence length="287" mass="30188">MSDRTDKLTALVLAGGGSFGAVQVGMLRAVVAHGLVPDLVIGSSVGAINGAYFAGAPNAHGVAQLEAIWGGMRRSTVFPLAWRGFLGLLGDHRFAVDPSGLRRILEQCLPYQTFEQASIPLHVVATDLLGGGAVRLSSGPVVDAVLASCAIPAIFPPVRIGEQYLMDGAIASNTPISVAIELGARRVIVLPTGFACALEAPPRSTIASALHAVTLLIAHQLVMELERYREQAEIITVPPLCPLTASPYDFSHAGELIERAADQTVHWLARGGFARQRVPGALHAHAH</sequence>
<feature type="short sequence motif" description="DGA/G" evidence="4">
    <location>
        <begin position="167"/>
        <end position="169"/>
    </location>
</feature>
<dbReference type="Gene3D" id="3.40.1090.10">
    <property type="entry name" value="Cytosolic phospholipase A2 catalytic domain"/>
    <property type="match status" value="2"/>
</dbReference>
<dbReference type="InterPro" id="IPR016035">
    <property type="entry name" value="Acyl_Trfase/lysoPLipase"/>
</dbReference>
<name>A0ABV7EW51_9BURK</name>
<keyword evidence="2 4" id="KW-0442">Lipid degradation</keyword>
<dbReference type="Pfam" id="PF01734">
    <property type="entry name" value="Patatin"/>
    <property type="match status" value="1"/>
</dbReference>
<evidence type="ECO:0000313" key="7">
    <source>
        <dbReference type="Proteomes" id="UP001595530"/>
    </source>
</evidence>
<dbReference type="CDD" id="cd07209">
    <property type="entry name" value="Pat_hypo_Ecoli_Z1214_like"/>
    <property type="match status" value="1"/>
</dbReference>
<dbReference type="PANTHER" id="PTHR14226">
    <property type="entry name" value="NEUROPATHY TARGET ESTERASE/SWISS CHEESE D.MELANOGASTER"/>
    <property type="match status" value="1"/>
</dbReference>
<evidence type="ECO:0000256" key="3">
    <source>
        <dbReference type="ARBA" id="ARBA00023098"/>
    </source>
</evidence>
<reference evidence="7" key="1">
    <citation type="journal article" date="2019" name="Int. J. Syst. Evol. Microbiol.">
        <title>The Global Catalogue of Microorganisms (GCM) 10K type strain sequencing project: providing services to taxonomists for standard genome sequencing and annotation.</title>
        <authorList>
            <consortium name="The Broad Institute Genomics Platform"/>
            <consortium name="The Broad Institute Genome Sequencing Center for Infectious Disease"/>
            <person name="Wu L."/>
            <person name="Ma J."/>
        </authorList>
    </citation>
    <scope>NUCLEOTIDE SEQUENCE [LARGE SCALE GENOMIC DNA]</scope>
    <source>
        <strain evidence="7">KCTC 42986</strain>
    </source>
</reference>
<feature type="active site" description="Proton acceptor" evidence="4">
    <location>
        <position position="167"/>
    </location>
</feature>
<feature type="short sequence motif" description="GXGXXG" evidence="4">
    <location>
        <begin position="15"/>
        <end position="20"/>
    </location>
</feature>
<protein>
    <submittedName>
        <fullName evidence="6">Patatin-like phospholipase family protein</fullName>
    </submittedName>
</protein>
<dbReference type="InterPro" id="IPR002641">
    <property type="entry name" value="PNPLA_dom"/>
</dbReference>
<keyword evidence="3 4" id="KW-0443">Lipid metabolism</keyword>
<keyword evidence="7" id="KW-1185">Reference proteome</keyword>
<organism evidence="6 7">
    <name type="scientific">Undibacterium arcticum</name>
    <dbReference type="NCBI Taxonomy" id="1762892"/>
    <lineage>
        <taxon>Bacteria</taxon>
        <taxon>Pseudomonadati</taxon>
        <taxon>Pseudomonadota</taxon>
        <taxon>Betaproteobacteria</taxon>
        <taxon>Burkholderiales</taxon>
        <taxon>Oxalobacteraceae</taxon>
        <taxon>Undibacterium</taxon>
    </lineage>
</organism>
<dbReference type="PANTHER" id="PTHR14226:SF57">
    <property type="entry name" value="BLR7027 PROTEIN"/>
    <property type="match status" value="1"/>
</dbReference>
<dbReference type="EMBL" id="JBHRTP010000008">
    <property type="protein sequence ID" value="MFC3106959.1"/>
    <property type="molecule type" value="Genomic_DNA"/>
</dbReference>
<proteinExistence type="predicted"/>
<keyword evidence="1 4" id="KW-0378">Hydrolase</keyword>
<gene>
    <name evidence="6" type="ORF">ACFOFO_03125</name>
</gene>
<evidence type="ECO:0000256" key="2">
    <source>
        <dbReference type="ARBA" id="ARBA00022963"/>
    </source>
</evidence>
<dbReference type="SUPFAM" id="SSF52151">
    <property type="entry name" value="FabD/lysophospholipase-like"/>
    <property type="match status" value="1"/>
</dbReference>
<dbReference type="RefSeq" id="WP_390328210.1">
    <property type="nucleotide sequence ID" value="NZ_JBHRTP010000008.1"/>
</dbReference>
<comment type="caution">
    <text evidence="6">The sequence shown here is derived from an EMBL/GenBank/DDBJ whole genome shotgun (WGS) entry which is preliminary data.</text>
</comment>
<dbReference type="Proteomes" id="UP001595530">
    <property type="component" value="Unassembled WGS sequence"/>
</dbReference>
<evidence type="ECO:0000256" key="4">
    <source>
        <dbReference type="PROSITE-ProRule" id="PRU01161"/>
    </source>
</evidence>
<dbReference type="PROSITE" id="PS51635">
    <property type="entry name" value="PNPLA"/>
    <property type="match status" value="1"/>
</dbReference>